<reference evidence="3 4" key="1">
    <citation type="submission" date="2016-10" db="EMBL/GenBank/DDBJ databases">
        <authorList>
            <person name="de Groot N.N."/>
        </authorList>
    </citation>
    <scope>NUCLEOTIDE SEQUENCE [LARGE SCALE GENOMIC DNA]</scope>
    <source>
        <strain evidence="3 4">HLD2</strain>
    </source>
</reference>
<evidence type="ECO:0000313" key="4">
    <source>
        <dbReference type="Proteomes" id="UP000199648"/>
    </source>
</evidence>
<dbReference type="Gene3D" id="3.30.70.260">
    <property type="match status" value="2"/>
</dbReference>
<dbReference type="InterPro" id="IPR054480">
    <property type="entry name" value="AHAS_small-like_ACT"/>
</dbReference>
<dbReference type="InterPro" id="IPR002912">
    <property type="entry name" value="ACT_dom"/>
</dbReference>
<dbReference type="CDD" id="cd04869">
    <property type="entry name" value="ACT_GcvR_2"/>
    <property type="match status" value="1"/>
</dbReference>
<dbReference type="OrthoDB" id="5814713at2"/>
<dbReference type="RefSeq" id="WP_092993452.1">
    <property type="nucleotide sequence ID" value="NZ_FMWD01000003.1"/>
</dbReference>
<dbReference type="STRING" id="415747.SAMN03097708_01023"/>
<feature type="domain" description="ACT" evidence="2">
    <location>
        <begin position="95"/>
        <end position="174"/>
    </location>
</feature>
<dbReference type="Pfam" id="PF22629">
    <property type="entry name" value="ACT_AHAS_ss"/>
    <property type="match status" value="1"/>
</dbReference>
<dbReference type="InterPro" id="IPR016867">
    <property type="entry name" value="GcvR"/>
</dbReference>
<feature type="domain" description="ACT" evidence="2">
    <location>
        <begin position="8"/>
        <end position="87"/>
    </location>
</feature>
<dbReference type="Proteomes" id="UP000199648">
    <property type="component" value="Unassembled WGS sequence"/>
</dbReference>
<evidence type="ECO:0000256" key="1">
    <source>
        <dbReference type="PIRNR" id="PIRNR028103"/>
    </source>
</evidence>
<dbReference type="AlphaFoldDB" id="A0A1G5PZ04"/>
<dbReference type="EMBL" id="FMWD01000003">
    <property type="protein sequence ID" value="SCZ54773.1"/>
    <property type="molecule type" value="Genomic_DNA"/>
</dbReference>
<dbReference type="PANTHER" id="PTHR34875:SF5">
    <property type="entry name" value="GLYCINE CLEAVAGE SYSTEM TRANSCRIPTIONAL REPRESSOR"/>
    <property type="match status" value="1"/>
</dbReference>
<dbReference type="SUPFAM" id="SSF55021">
    <property type="entry name" value="ACT-like"/>
    <property type="match status" value="2"/>
</dbReference>
<protein>
    <recommendedName>
        <fullName evidence="1">Glycine cleavage system transcriptional repressor</fullName>
    </recommendedName>
</protein>
<dbReference type="InterPro" id="IPR045865">
    <property type="entry name" value="ACT-like_dom_sf"/>
</dbReference>
<keyword evidence="1" id="KW-0804">Transcription</keyword>
<dbReference type="PANTHER" id="PTHR34875">
    <property type="entry name" value="UPF0237 PROTEIN MJ1558"/>
    <property type="match status" value="1"/>
</dbReference>
<keyword evidence="1" id="KW-0678">Repressor</keyword>
<keyword evidence="4" id="KW-1185">Reference proteome</keyword>
<name>A0A1G5PZ04_9GAMM</name>
<dbReference type="Pfam" id="PF13740">
    <property type="entry name" value="ACT_6"/>
    <property type="match status" value="1"/>
</dbReference>
<dbReference type="PIRSF" id="PIRSF028103">
    <property type="entry name" value="GcvR"/>
    <property type="match status" value="1"/>
</dbReference>
<evidence type="ECO:0000313" key="3">
    <source>
        <dbReference type="EMBL" id="SCZ54773.1"/>
    </source>
</evidence>
<keyword evidence="1" id="KW-0963">Cytoplasm</keyword>
<proteinExistence type="predicted"/>
<dbReference type="InterPro" id="IPR050990">
    <property type="entry name" value="UPF0237/GcvR_regulator"/>
</dbReference>
<evidence type="ECO:0000259" key="2">
    <source>
        <dbReference type="PROSITE" id="PS51671"/>
    </source>
</evidence>
<dbReference type="PROSITE" id="PS51671">
    <property type="entry name" value="ACT"/>
    <property type="match status" value="2"/>
</dbReference>
<organism evidence="3 4">
    <name type="scientific">Thiohalomonas denitrificans</name>
    <dbReference type="NCBI Taxonomy" id="415747"/>
    <lineage>
        <taxon>Bacteria</taxon>
        <taxon>Pseudomonadati</taxon>
        <taxon>Pseudomonadota</taxon>
        <taxon>Gammaproteobacteria</taxon>
        <taxon>Thiohalomonadales</taxon>
        <taxon>Thiohalomonadaceae</taxon>
        <taxon>Thiohalomonas</taxon>
    </lineage>
</organism>
<sequence length="178" mass="19683">MTQSKYLVISALGKDRPGIVDRLTGPVMEAGCNILDTRMTVLGGEFAILLMVEGSWAEVAKLEHLLPVLEKRLELTIIAKRTEERPDRTGGMPYLINVVSLDHPGIVNQIAGFFSTRNINIEDLYTESYRAAHTGTQMFSANITVNIPGDIHIAQLRNEFLDFCDSLNLDAVLEPVKG</sequence>
<accession>A0A1G5PZ04</accession>
<comment type="subcellular location">
    <subcellularLocation>
        <location evidence="1">Cytoplasm</location>
    </subcellularLocation>
</comment>
<gene>
    <name evidence="3" type="ORF">SAMN03097708_01023</name>
</gene>
<dbReference type="GO" id="GO:0005737">
    <property type="term" value="C:cytoplasm"/>
    <property type="evidence" value="ECO:0007669"/>
    <property type="project" value="UniProtKB-SubCell"/>
</dbReference>
<dbReference type="GO" id="GO:0006355">
    <property type="term" value="P:regulation of DNA-templated transcription"/>
    <property type="evidence" value="ECO:0007669"/>
    <property type="project" value="UniProtKB-UniRule"/>
</dbReference>